<evidence type="ECO:0000313" key="3">
    <source>
        <dbReference type="Proteomes" id="UP000494165"/>
    </source>
</evidence>
<feature type="compositionally biased region" description="Polar residues" evidence="1">
    <location>
        <begin position="231"/>
        <end position="244"/>
    </location>
</feature>
<feature type="compositionally biased region" description="Basic and acidic residues" evidence="1">
    <location>
        <begin position="348"/>
        <end position="358"/>
    </location>
</feature>
<evidence type="ECO:0000313" key="2">
    <source>
        <dbReference type="EMBL" id="CAB3363923.1"/>
    </source>
</evidence>
<feature type="region of interest" description="Disordered" evidence="1">
    <location>
        <begin position="337"/>
        <end position="358"/>
    </location>
</feature>
<feature type="region of interest" description="Disordered" evidence="1">
    <location>
        <begin position="54"/>
        <end position="76"/>
    </location>
</feature>
<feature type="region of interest" description="Disordered" evidence="1">
    <location>
        <begin position="128"/>
        <end position="298"/>
    </location>
</feature>
<accession>A0A8S1C3T1</accession>
<evidence type="ECO:0000256" key="1">
    <source>
        <dbReference type="SAM" id="MobiDB-lite"/>
    </source>
</evidence>
<feature type="compositionally biased region" description="Basic residues" evidence="1">
    <location>
        <begin position="245"/>
        <end position="262"/>
    </location>
</feature>
<gene>
    <name evidence="2" type="ORF">CLODIP_2_CD06931</name>
</gene>
<dbReference type="AlphaFoldDB" id="A0A8S1C3T1"/>
<proteinExistence type="predicted"/>
<keyword evidence="3" id="KW-1185">Reference proteome</keyword>
<feature type="compositionally biased region" description="Low complexity" evidence="1">
    <location>
        <begin position="1"/>
        <end position="13"/>
    </location>
</feature>
<feature type="compositionally biased region" description="Pro residues" evidence="1">
    <location>
        <begin position="62"/>
        <end position="71"/>
    </location>
</feature>
<dbReference type="OrthoDB" id="7663415at2759"/>
<organism evidence="2 3">
    <name type="scientific">Cloeon dipterum</name>
    <dbReference type="NCBI Taxonomy" id="197152"/>
    <lineage>
        <taxon>Eukaryota</taxon>
        <taxon>Metazoa</taxon>
        <taxon>Ecdysozoa</taxon>
        <taxon>Arthropoda</taxon>
        <taxon>Hexapoda</taxon>
        <taxon>Insecta</taxon>
        <taxon>Pterygota</taxon>
        <taxon>Palaeoptera</taxon>
        <taxon>Ephemeroptera</taxon>
        <taxon>Pisciforma</taxon>
        <taxon>Baetidae</taxon>
        <taxon>Cloeon</taxon>
    </lineage>
</organism>
<dbReference type="Proteomes" id="UP000494165">
    <property type="component" value="Unassembled WGS sequence"/>
</dbReference>
<feature type="region of interest" description="Disordered" evidence="1">
    <location>
        <begin position="1"/>
        <end position="39"/>
    </location>
</feature>
<protein>
    <submittedName>
        <fullName evidence="2">Uncharacterized protein</fullName>
    </submittedName>
</protein>
<feature type="compositionally biased region" description="Basic and acidic residues" evidence="1">
    <location>
        <begin position="128"/>
        <end position="144"/>
    </location>
</feature>
<name>A0A8S1C3T1_9INSE</name>
<reference evidence="2 3" key="1">
    <citation type="submission" date="2020-04" db="EMBL/GenBank/DDBJ databases">
        <authorList>
            <person name="Alioto T."/>
            <person name="Alioto T."/>
            <person name="Gomez Garrido J."/>
        </authorList>
    </citation>
    <scope>NUCLEOTIDE SEQUENCE [LARGE SCALE GENOMIC DNA]</scope>
</reference>
<feature type="compositionally biased region" description="Low complexity" evidence="1">
    <location>
        <begin position="217"/>
        <end position="230"/>
    </location>
</feature>
<feature type="compositionally biased region" description="Polar residues" evidence="1">
    <location>
        <begin position="169"/>
        <end position="183"/>
    </location>
</feature>
<sequence>MSPPRAVSSARPSLTAEASAPVRKPLLRRQRSADDDRPITQLLHSALKVTASALGPGILADQPPPTPPKPKGGPLRPVRVAWAELRGREPQQCPKSPTCLPALARANLDIFLAHSGLAQCLANIDLGRESPKSEPMKSSPREAPIKAALTPIPRTPALVAASSRRVNFKSASRNVNRSFNESPEPQKLALPVEPKSGRILSAPAHRTAPILTPPRPMLRSLPRRSPLNSSFESETSTDTRVKSANSRRRLKSAGRSGGRRSTRKGDDSSDDDACEESPGASVPPRAATLGVNTGPKVSRRGLNVGAEIVTMVSLISPAHSSDSDSETTPGVHQVVPVPSAPQATPAWQDEKAVAADRDKARNPPLAIVCARKINKSVSFQSRSSLPELLRRASIQLTMPAKTEKEQEDDAVRVNECAEAEVDEKTPIAAENKEAAKVEKLPQPPAAAAAAGIMKAPASKRKLARAKPLSRQNSKNDIENRTPKQNSGDCAATSVERVIIKEPDKQSQVNTMPNPPAPMSILKPPRAPLASAEEMDLATIEGNPKFESPKEQECWHLYRKMCEKGLTVSFDTVLRGMLTPTEYRLRKGALLSSC</sequence>
<comment type="caution">
    <text evidence="2">The sequence shown here is derived from an EMBL/GenBank/DDBJ whole genome shotgun (WGS) entry which is preliminary data.</text>
</comment>
<feature type="region of interest" description="Disordered" evidence="1">
    <location>
        <begin position="457"/>
        <end position="490"/>
    </location>
</feature>
<dbReference type="EMBL" id="CADEPI010000014">
    <property type="protein sequence ID" value="CAB3363923.1"/>
    <property type="molecule type" value="Genomic_DNA"/>
</dbReference>